<feature type="transmembrane region" description="Helical" evidence="2">
    <location>
        <begin position="113"/>
        <end position="134"/>
    </location>
</feature>
<dbReference type="AlphaFoldDB" id="A0A8B8DJB5"/>
<evidence type="ECO:0000313" key="4">
    <source>
        <dbReference type="RefSeq" id="XP_022327795.1"/>
    </source>
</evidence>
<dbReference type="RefSeq" id="XP_022327795.1">
    <property type="nucleotide sequence ID" value="XM_022472087.1"/>
</dbReference>
<keyword evidence="2" id="KW-0472">Membrane</keyword>
<feature type="compositionally biased region" description="Polar residues" evidence="1">
    <location>
        <begin position="318"/>
        <end position="342"/>
    </location>
</feature>
<accession>A0A8B8DJB5</accession>
<evidence type="ECO:0000256" key="1">
    <source>
        <dbReference type="SAM" id="MobiDB-lite"/>
    </source>
</evidence>
<feature type="transmembrane region" description="Helical" evidence="2">
    <location>
        <begin position="280"/>
        <end position="304"/>
    </location>
</feature>
<feature type="transmembrane region" description="Helical" evidence="2">
    <location>
        <begin position="80"/>
        <end position="101"/>
    </location>
</feature>
<dbReference type="GeneID" id="111127079"/>
<dbReference type="Proteomes" id="UP000694844">
    <property type="component" value="Chromosome 3"/>
</dbReference>
<reference evidence="4" key="1">
    <citation type="submission" date="2025-08" db="UniProtKB">
        <authorList>
            <consortium name="RefSeq"/>
        </authorList>
    </citation>
    <scope>IDENTIFICATION</scope>
    <source>
        <tissue evidence="4">Whole sample</tissue>
    </source>
</reference>
<keyword evidence="2" id="KW-1133">Transmembrane helix</keyword>
<dbReference type="OrthoDB" id="6133340at2759"/>
<feature type="transmembrane region" description="Helical" evidence="2">
    <location>
        <begin position="20"/>
        <end position="43"/>
    </location>
</feature>
<protein>
    <submittedName>
        <fullName evidence="4">Uncharacterized protein LOC111127079 isoform X1</fullName>
    </submittedName>
</protein>
<dbReference type="KEGG" id="cvn:111127079"/>
<feature type="region of interest" description="Disordered" evidence="1">
    <location>
        <begin position="314"/>
        <end position="342"/>
    </location>
</feature>
<evidence type="ECO:0000256" key="2">
    <source>
        <dbReference type="SAM" id="Phobius"/>
    </source>
</evidence>
<organism evidence="3 4">
    <name type="scientific">Crassostrea virginica</name>
    <name type="common">Eastern oyster</name>
    <dbReference type="NCBI Taxonomy" id="6565"/>
    <lineage>
        <taxon>Eukaryota</taxon>
        <taxon>Metazoa</taxon>
        <taxon>Spiralia</taxon>
        <taxon>Lophotrochozoa</taxon>
        <taxon>Mollusca</taxon>
        <taxon>Bivalvia</taxon>
        <taxon>Autobranchia</taxon>
        <taxon>Pteriomorphia</taxon>
        <taxon>Ostreida</taxon>
        <taxon>Ostreoidea</taxon>
        <taxon>Ostreidae</taxon>
        <taxon>Crassostrea</taxon>
    </lineage>
</organism>
<proteinExistence type="predicted"/>
<keyword evidence="3" id="KW-1185">Reference proteome</keyword>
<keyword evidence="2" id="KW-0812">Transmembrane</keyword>
<gene>
    <name evidence="4" type="primary">LOC111127079</name>
</gene>
<sequence length="342" mass="38522">MVVQMTTEDPITQSGNLPWIVTLAGIPWIVTFLMMFASGPIVYRALVYNGLFNISCNFDDRLTKLNFPETCDFDDSRTEFIWMMVASLAFVNLASLVCMVCTHVFTSDKCQTIFYLTFSICSAVGIAVYCPFFYTSVTNPVFVAEKTDWSDLYNKMKTSLKENYLSDNVSSSFEISNQWNKLFIDYECCGVDRVLGTTNDFDNTPWCTTKGTCQATASQIPRSCCIYLNEFDYHSAPKDCHASVNRGTYYEKGCYSVIKREMKKKRENKREELNRAIGDVLAPATCVCLILASFALWFVSVAVVACSRLCCSKKCPSDPTSEKPTQTNGTTDSSNIHHTTKF</sequence>
<name>A0A8B8DJB5_CRAVI</name>
<evidence type="ECO:0000313" key="3">
    <source>
        <dbReference type="Proteomes" id="UP000694844"/>
    </source>
</evidence>